<feature type="chain" id="PRO_5030958200" description="Trimeric autotransporter adhesin YadA-like head domain-containing protein" evidence="1">
    <location>
        <begin position="23"/>
        <end position="166"/>
    </location>
</feature>
<keyword evidence="1" id="KW-0732">Signal</keyword>
<dbReference type="Proteomes" id="UP000589292">
    <property type="component" value="Unassembled WGS sequence"/>
</dbReference>
<gene>
    <name evidence="2" type="ORF">FG486_12050</name>
</gene>
<dbReference type="PROSITE" id="PS51257">
    <property type="entry name" value="PROKAR_LIPOPROTEIN"/>
    <property type="match status" value="1"/>
</dbReference>
<evidence type="ECO:0000313" key="2">
    <source>
        <dbReference type="EMBL" id="MBA1375072.1"/>
    </source>
</evidence>
<proteinExistence type="predicted"/>
<comment type="caution">
    <text evidence="2">The sequence shown here is derived from an EMBL/GenBank/DDBJ whole genome shotgun (WGS) entry which is preliminary data.</text>
</comment>
<sequence>MQKVITTLVFIAGAACSQDAQAQAIDVDGNVYLEANTGNSTAVAVGYGTRATNDAGSLISSRVRGNAHARGSSRNQTAVAVGFGSRARTSIGTIANANTRGSASANGSARSATALSFAPGSSTCLAVGSVGRGGSRGSGHVGSAMVYDFGLFRRTRVRVGTSGQVC</sequence>
<dbReference type="RefSeq" id="WP_181267657.1">
    <property type="nucleotide sequence ID" value="NZ_BAAAGB010000001.1"/>
</dbReference>
<feature type="signal peptide" evidence="1">
    <location>
        <begin position="1"/>
        <end position="22"/>
    </location>
</feature>
<dbReference type="EMBL" id="VDES01000002">
    <property type="protein sequence ID" value="MBA1375072.1"/>
    <property type="molecule type" value="Genomic_DNA"/>
</dbReference>
<keyword evidence="3" id="KW-1185">Reference proteome</keyword>
<evidence type="ECO:0008006" key="4">
    <source>
        <dbReference type="Google" id="ProtNLM"/>
    </source>
</evidence>
<protein>
    <recommendedName>
        <fullName evidence="4">Trimeric autotransporter adhesin YadA-like head domain-containing protein</fullName>
    </recommendedName>
</protein>
<dbReference type="AlphaFoldDB" id="A0A7V8REN2"/>
<accession>A0A7V8REN2</accession>
<organism evidence="2 3">
    <name type="scientific">Sphingomonas ursincola</name>
    <dbReference type="NCBI Taxonomy" id="56361"/>
    <lineage>
        <taxon>Bacteria</taxon>
        <taxon>Pseudomonadati</taxon>
        <taxon>Pseudomonadota</taxon>
        <taxon>Alphaproteobacteria</taxon>
        <taxon>Sphingomonadales</taxon>
        <taxon>Sphingomonadaceae</taxon>
        <taxon>Sphingomonas</taxon>
    </lineage>
</organism>
<evidence type="ECO:0000256" key="1">
    <source>
        <dbReference type="SAM" id="SignalP"/>
    </source>
</evidence>
<reference evidence="2 3" key="1">
    <citation type="journal article" date="1994" name="Int. J. Syst. Bacteriol.">
        <title>Phylogenetic positions of novel aerobic, bacteriochlorophyll a-containing bacteria and description of Roseococcus thiosulfatophilus gen. nov., sp. nov., Erythromicrobium ramosum gen. nov., sp. nov., and Erythrobacter litoralis sp. nov.</title>
        <authorList>
            <person name="Yurkov V."/>
            <person name="Stackebrandt E."/>
            <person name="Holmes A."/>
            <person name="Fuerst J.A."/>
            <person name="Hugenholtz P."/>
            <person name="Golecki J."/>
            <person name="Gad'on N."/>
            <person name="Gorlenko V.M."/>
            <person name="Kompantseva E.I."/>
            <person name="Drews G."/>
        </authorList>
    </citation>
    <scope>NUCLEOTIDE SEQUENCE [LARGE SCALE GENOMIC DNA]</scope>
    <source>
        <strain evidence="2 3">KR-99</strain>
    </source>
</reference>
<name>A0A7V8REN2_9SPHN</name>
<evidence type="ECO:0000313" key="3">
    <source>
        <dbReference type="Proteomes" id="UP000589292"/>
    </source>
</evidence>